<dbReference type="Proteomes" id="UP000192441">
    <property type="component" value="Unassembled WGS sequence"/>
</dbReference>
<evidence type="ECO:0000313" key="2">
    <source>
        <dbReference type="EMBL" id="BBZ15446.1"/>
    </source>
</evidence>
<dbReference type="SUPFAM" id="SSF54427">
    <property type="entry name" value="NTF2-like"/>
    <property type="match status" value="1"/>
</dbReference>
<dbReference type="EMBL" id="MVHM01000020">
    <property type="protein sequence ID" value="ORA33190.1"/>
    <property type="molecule type" value="Genomic_DNA"/>
</dbReference>
<gene>
    <name evidence="3" type="ORF">BST20_23365</name>
    <name evidence="2" type="ORF">MBRA_56410</name>
</gene>
<dbReference type="Pfam" id="PF13577">
    <property type="entry name" value="SnoaL_4"/>
    <property type="match status" value="1"/>
</dbReference>
<proteinExistence type="predicted"/>
<reference evidence="3 4" key="1">
    <citation type="submission" date="2016-12" db="EMBL/GenBank/DDBJ databases">
        <title>The new phylogeny of genus Mycobacterium.</title>
        <authorList>
            <person name="Tortoli E."/>
            <person name="Trovato A."/>
            <person name="Cirillo D.M."/>
        </authorList>
    </citation>
    <scope>NUCLEOTIDE SEQUENCE [LARGE SCALE GENOMIC DNA]</scope>
    <source>
        <strain evidence="3 4">DSM 44624</strain>
    </source>
</reference>
<dbReference type="OrthoDB" id="1492465at2"/>
<dbReference type="Proteomes" id="UP000467379">
    <property type="component" value="Plasmid pJCM12687"/>
</dbReference>
<keyword evidence="5" id="KW-1185">Reference proteome</keyword>
<dbReference type="Gene3D" id="3.10.450.50">
    <property type="match status" value="1"/>
</dbReference>
<dbReference type="InterPro" id="IPR032710">
    <property type="entry name" value="NTF2-like_dom_sf"/>
</dbReference>
<sequence length="170" mass="19077">MSGSDSVASHAIQTWLDKNALTELVAVLSSAVDRGDKELIASCYAEKSYDDHGAFKGSGREFADWVTTVIPLSGPVRIHHLLGQSVFDVHGDEAWGETFFIFHSVNDSDTQHGFGRYIDYFERIGSVWKLKYRRVVPDRTPEGDDIGTYCASSRDRADPVYDRSRWPTLT</sequence>
<dbReference type="InterPro" id="IPR037401">
    <property type="entry name" value="SnoaL-like"/>
</dbReference>
<dbReference type="RefSeq" id="WP_083133786.1">
    <property type="nucleotide sequence ID" value="NZ_AP022607.1"/>
</dbReference>
<feature type="domain" description="SnoaL-like" evidence="1">
    <location>
        <begin position="15"/>
        <end position="134"/>
    </location>
</feature>
<accession>A0A7I7WD30</accession>
<keyword evidence="2" id="KW-0614">Plasmid</keyword>
<reference evidence="2" key="3">
    <citation type="submission" date="2020-02" db="EMBL/GenBank/DDBJ databases">
        <authorList>
            <person name="Matsumoto Y."/>
            <person name="Motooka D."/>
            <person name="Nakamura S."/>
        </authorList>
    </citation>
    <scope>NUCLEOTIDE SEQUENCE</scope>
    <source>
        <strain evidence="2">JCM 12687</strain>
        <plasmid evidence="2">pJCM12687</plasmid>
    </source>
</reference>
<name>A0A7I7WD30_9MYCO</name>
<evidence type="ECO:0000259" key="1">
    <source>
        <dbReference type="Pfam" id="PF13577"/>
    </source>
</evidence>
<evidence type="ECO:0000313" key="5">
    <source>
        <dbReference type="Proteomes" id="UP000467379"/>
    </source>
</evidence>
<evidence type="ECO:0000313" key="4">
    <source>
        <dbReference type="Proteomes" id="UP000192441"/>
    </source>
</evidence>
<reference evidence="2 5" key="2">
    <citation type="journal article" date="2019" name="Emerg. Microbes Infect.">
        <title>Comprehensive subspecies identification of 175 nontuberculous mycobacteria species based on 7547 genomic profiles.</title>
        <authorList>
            <person name="Matsumoto Y."/>
            <person name="Kinjo T."/>
            <person name="Motooka D."/>
            <person name="Nabeya D."/>
            <person name="Jung N."/>
            <person name="Uechi K."/>
            <person name="Horii T."/>
            <person name="Iida T."/>
            <person name="Fujita J."/>
            <person name="Nakamura S."/>
        </authorList>
    </citation>
    <scope>NUCLEOTIDE SEQUENCE [LARGE SCALE GENOMIC DNA]</scope>
    <source>
        <strain evidence="2 5">JCM 12687</strain>
        <plasmid evidence="2">pJCM12687</plasmid>
    </source>
</reference>
<protein>
    <recommendedName>
        <fullName evidence="1">SnoaL-like domain-containing protein</fullName>
    </recommendedName>
</protein>
<dbReference type="AlphaFoldDB" id="A0A7I7WD30"/>
<dbReference type="CDD" id="cd00531">
    <property type="entry name" value="NTF2_like"/>
    <property type="match status" value="1"/>
</dbReference>
<organism evidence="3 4">
    <name type="scientific">Mycobacterium branderi</name>
    <dbReference type="NCBI Taxonomy" id="43348"/>
    <lineage>
        <taxon>Bacteria</taxon>
        <taxon>Bacillati</taxon>
        <taxon>Actinomycetota</taxon>
        <taxon>Actinomycetes</taxon>
        <taxon>Mycobacteriales</taxon>
        <taxon>Mycobacteriaceae</taxon>
        <taxon>Mycobacterium</taxon>
    </lineage>
</organism>
<dbReference type="EMBL" id="AP022607">
    <property type="protein sequence ID" value="BBZ15446.1"/>
    <property type="molecule type" value="Genomic_DNA"/>
</dbReference>
<evidence type="ECO:0000313" key="3">
    <source>
        <dbReference type="EMBL" id="ORA33190.1"/>
    </source>
</evidence>
<geneLocation type="plasmid" evidence="2 5">
    <name>pJCM12687</name>
</geneLocation>